<feature type="transmembrane region" description="Helical" evidence="2">
    <location>
        <begin position="49"/>
        <end position="67"/>
    </location>
</feature>
<dbReference type="EMBL" id="JACOPE010000001">
    <property type="protein sequence ID" value="MBC5684743.1"/>
    <property type="molecule type" value="Genomic_DNA"/>
</dbReference>
<name>A0ABR7GBC8_9FIRM</name>
<organism evidence="3 4">
    <name type="scientific">Ruminococcus hominis</name>
    <dbReference type="NCBI Taxonomy" id="2763065"/>
    <lineage>
        <taxon>Bacteria</taxon>
        <taxon>Bacillati</taxon>
        <taxon>Bacillota</taxon>
        <taxon>Clostridia</taxon>
        <taxon>Eubacteriales</taxon>
        <taxon>Oscillospiraceae</taxon>
        <taxon>Ruminococcus</taxon>
    </lineage>
</organism>
<keyword evidence="2" id="KW-1133">Transmembrane helix</keyword>
<gene>
    <name evidence="3" type="ORF">H8S40_14575</name>
</gene>
<proteinExistence type="predicted"/>
<comment type="caution">
    <text evidence="3">The sequence shown here is derived from an EMBL/GenBank/DDBJ whole genome shotgun (WGS) entry which is preliminary data.</text>
</comment>
<protein>
    <submittedName>
        <fullName evidence="3">Pilus assembly protein</fullName>
    </submittedName>
</protein>
<sequence length="285" mass="31632">MVQNYNYSSKKVQEKVPVSDPKISTVQKQRRNRKNKGKDYTNGSVTVEAAMAIPIFLFAILCIVYILEIQSIRFSVSAAAQHAGKLAAEQIPIVSVLNPIKLKADIVNVVGAERLDRSIVDGGSAGIHCFTSYYDTGDEVVHIYVNYRVKLPFPQHMHVGQKIRQEIEIKAWTGYPHNGLDDEDDSIVYIADTGSVYHTNYQCSALHVQIQFVPQSALSGYRNESGGRYYACEHCVHGSTMSGVYIADYGTKYHNSLNCSSLKRSIRSVKKSQAGGRRACSKCAN</sequence>
<feature type="compositionally biased region" description="Polar residues" evidence="1">
    <location>
        <begin position="1"/>
        <end position="10"/>
    </location>
</feature>
<evidence type="ECO:0000313" key="3">
    <source>
        <dbReference type="EMBL" id="MBC5684743.1"/>
    </source>
</evidence>
<dbReference type="Proteomes" id="UP000631576">
    <property type="component" value="Unassembled WGS sequence"/>
</dbReference>
<evidence type="ECO:0000313" key="4">
    <source>
        <dbReference type="Proteomes" id="UP000631576"/>
    </source>
</evidence>
<dbReference type="RefSeq" id="WP_186865501.1">
    <property type="nucleotide sequence ID" value="NZ_JACOPE010000001.1"/>
</dbReference>
<keyword evidence="2" id="KW-0472">Membrane</keyword>
<evidence type="ECO:0000256" key="1">
    <source>
        <dbReference type="SAM" id="MobiDB-lite"/>
    </source>
</evidence>
<accession>A0ABR7GBC8</accession>
<keyword evidence="4" id="KW-1185">Reference proteome</keyword>
<feature type="region of interest" description="Disordered" evidence="1">
    <location>
        <begin position="1"/>
        <end position="40"/>
    </location>
</feature>
<reference evidence="3 4" key="1">
    <citation type="submission" date="2020-08" db="EMBL/GenBank/DDBJ databases">
        <title>Genome public.</title>
        <authorList>
            <person name="Liu C."/>
            <person name="Sun Q."/>
        </authorList>
    </citation>
    <scope>NUCLEOTIDE SEQUENCE [LARGE SCALE GENOMIC DNA]</scope>
    <source>
        <strain evidence="3 4">NSJ-13</strain>
    </source>
</reference>
<evidence type="ECO:0000256" key="2">
    <source>
        <dbReference type="SAM" id="Phobius"/>
    </source>
</evidence>
<keyword evidence="2" id="KW-0812">Transmembrane</keyword>